<dbReference type="EMBL" id="UYRU01043999">
    <property type="protein sequence ID" value="VDK84833.1"/>
    <property type="molecule type" value="Genomic_DNA"/>
</dbReference>
<proteinExistence type="predicted"/>
<gene>
    <name evidence="1" type="ORF">DILT_LOCUS3640</name>
</gene>
<organism evidence="1 2">
    <name type="scientific">Dibothriocephalus latus</name>
    <name type="common">Fish tapeworm</name>
    <name type="synonym">Diphyllobothrium latum</name>
    <dbReference type="NCBI Taxonomy" id="60516"/>
    <lineage>
        <taxon>Eukaryota</taxon>
        <taxon>Metazoa</taxon>
        <taxon>Spiralia</taxon>
        <taxon>Lophotrochozoa</taxon>
        <taxon>Platyhelminthes</taxon>
        <taxon>Cestoda</taxon>
        <taxon>Eucestoda</taxon>
        <taxon>Diphyllobothriidea</taxon>
        <taxon>Diphyllobothriidae</taxon>
        <taxon>Dibothriocephalus</taxon>
    </lineage>
</organism>
<reference evidence="1 2" key="1">
    <citation type="submission" date="2018-11" db="EMBL/GenBank/DDBJ databases">
        <authorList>
            <consortium name="Pathogen Informatics"/>
        </authorList>
    </citation>
    <scope>NUCLEOTIDE SEQUENCE [LARGE SCALE GENOMIC DNA]</scope>
</reference>
<accession>A0A3P6TNG5</accession>
<dbReference type="AlphaFoldDB" id="A0A3P6TNG5"/>
<keyword evidence="2" id="KW-1185">Reference proteome</keyword>
<evidence type="ECO:0000313" key="2">
    <source>
        <dbReference type="Proteomes" id="UP000281553"/>
    </source>
</evidence>
<name>A0A3P6TNG5_DIBLA</name>
<dbReference type="Proteomes" id="UP000281553">
    <property type="component" value="Unassembled WGS sequence"/>
</dbReference>
<evidence type="ECO:0000313" key="1">
    <source>
        <dbReference type="EMBL" id="VDK84833.1"/>
    </source>
</evidence>
<sequence length="96" mass="10779">MGLPAPEFPRGFVPEMAVWPSLWVSELSRDRQVLETEARNSNGDVSSCCPPVDYPDDGTRTSLKPGYWPMEYCRNMAKLCLKMTCDAYSEKPDAGE</sequence>
<protein>
    <submittedName>
        <fullName evidence="1">Uncharacterized protein</fullName>
    </submittedName>
</protein>